<keyword evidence="3" id="KW-1185">Reference proteome</keyword>
<keyword evidence="2" id="KW-0689">Ribosomal protein</keyword>
<keyword evidence="2" id="KW-0687">Ribonucleoprotein</keyword>
<sequence length="172" mass="20304">MEITNCTIHDIDNVFKLYKIASNYQKLKKTVVVWPDFKRELVETEIKENRQWKILLNNKIACLWAITFSDEQIWEERNKDSAIYIHRIATDPDFRGNNFVGKIVEWAKEYAKSQNIQYVRLDTLGNNVRLIKHYTNAGFDFLGIFALKNTDALPEHYHNAPACLFEIDLHKK</sequence>
<accession>A0A846QU72</accession>
<dbReference type="RefSeq" id="WP_167963493.1">
    <property type="nucleotide sequence ID" value="NZ_JAATJJ010000001.1"/>
</dbReference>
<evidence type="ECO:0000259" key="1">
    <source>
        <dbReference type="PROSITE" id="PS51186"/>
    </source>
</evidence>
<dbReference type="InterPro" id="IPR016181">
    <property type="entry name" value="Acyl_CoA_acyltransferase"/>
</dbReference>
<evidence type="ECO:0000313" key="3">
    <source>
        <dbReference type="Proteomes" id="UP000590442"/>
    </source>
</evidence>
<dbReference type="Pfam" id="PF00583">
    <property type="entry name" value="Acetyltransf_1"/>
    <property type="match status" value="1"/>
</dbReference>
<dbReference type="AlphaFoldDB" id="A0A846QU72"/>
<dbReference type="GO" id="GO:0005840">
    <property type="term" value="C:ribosome"/>
    <property type="evidence" value="ECO:0007669"/>
    <property type="project" value="UniProtKB-KW"/>
</dbReference>
<dbReference type="InterPro" id="IPR000182">
    <property type="entry name" value="GNAT_dom"/>
</dbReference>
<dbReference type="EMBL" id="JAATJJ010000001">
    <property type="protein sequence ID" value="NJB71588.1"/>
    <property type="molecule type" value="Genomic_DNA"/>
</dbReference>
<gene>
    <name evidence="2" type="ORF">GGR42_002050</name>
</gene>
<dbReference type="GO" id="GO:0016747">
    <property type="term" value="F:acyltransferase activity, transferring groups other than amino-acyl groups"/>
    <property type="evidence" value="ECO:0007669"/>
    <property type="project" value="InterPro"/>
</dbReference>
<dbReference type="Gene3D" id="3.40.630.30">
    <property type="match status" value="1"/>
</dbReference>
<dbReference type="SUPFAM" id="SSF55729">
    <property type="entry name" value="Acyl-CoA N-acyltransferases (Nat)"/>
    <property type="match status" value="1"/>
</dbReference>
<comment type="caution">
    <text evidence="2">The sequence shown here is derived from an EMBL/GenBank/DDBJ whole genome shotgun (WGS) entry which is preliminary data.</text>
</comment>
<reference evidence="2 3" key="1">
    <citation type="submission" date="2020-03" db="EMBL/GenBank/DDBJ databases">
        <title>Genomic Encyclopedia of Type Strains, Phase IV (KMG-IV): sequencing the most valuable type-strain genomes for metagenomic binning, comparative biology and taxonomic classification.</title>
        <authorList>
            <person name="Goeker M."/>
        </authorList>
    </citation>
    <scope>NUCLEOTIDE SEQUENCE [LARGE SCALE GENOMIC DNA]</scope>
    <source>
        <strain evidence="2 3">DSM 29762</strain>
    </source>
</reference>
<dbReference type="CDD" id="cd04301">
    <property type="entry name" value="NAT_SF"/>
    <property type="match status" value="1"/>
</dbReference>
<dbReference type="PROSITE" id="PS51186">
    <property type="entry name" value="GNAT"/>
    <property type="match status" value="1"/>
</dbReference>
<name>A0A846QU72_9FLAO</name>
<proteinExistence type="predicted"/>
<evidence type="ECO:0000313" key="2">
    <source>
        <dbReference type="EMBL" id="NJB71588.1"/>
    </source>
</evidence>
<dbReference type="Proteomes" id="UP000590442">
    <property type="component" value="Unassembled WGS sequence"/>
</dbReference>
<protein>
    <submittedName>
        <fullName evidence="2">Ribosomal protein S18 acetylase RimI-like enzyme</fullName>
    </submittedName>
</protein>
<organism evidence="2 3">
    <name type="scientific">Saonia flava</name>
    <dbReference type="NCBI Taxonomy" id="523696"/>
    <lineage>
        <taxon>Bacteria</taxon>
        <taxon>Pseudomonadati</taxon>
        <taxon>Bacteroidota</taxon>
        <taxon>Flavobacteriia</taxon>
        <taxon>Flavobacteriales</taxon>
        <taxon>Flavobacteriaceae</taxon>
        <taxon>Saonia</taxon>
    </lineage>
</organism>
<feature type="domain" description="N-acetyltransferase" evidence="1">
    <location>
        <begin position="1"/>
        <end position="170"/>
    </location>
</feature>